<dbReference type="OMA" id="PPCFIAN"/>
<accession>V5GF67</accession>
<organism evidence="4 5">
    <name type="scientific">Kalmanozyma brasiliensis (strain GHG001)</name>
    <name type="common">Yeast</name>
    <name type="synonym">Pseudozyma brasiliensis</name>
    <dbReference type="NCBI Taxonomy" id="1365824"/>
    <lineage>
        <taxon>Eukaryota</taxon>
        <taxon>Fungi</taxon>
        <taxon>Dikarya</taxon>
        <taxon>Basidiomycota</taxon>
        <taxon>Ustilaginomycotina</taxon>
        <taxon>Ustilaginomycetes</taxon>
        <taxon>Ustilaginales</taxon>
        <taxon>Ustilaginaceae</taxon>
        <taxon>Kalmanozyma</taxon>
    </lineage>
</organism>
<dbReference type="GeneID" id="27422397"/>
<evidence type="ECO:0000259" key="3">
    <source>
        <dbReference type="Pfam" id="PF07859"/>
    </source>
</evidence>
<dbReference type="InterPro" id="IPR013094">
    <property type="entry name" value="AB_hydrolase_3"/>
</dbReference>
<keyword evidence="1" id="KW-0378">Hydrolase</keyword>
<dbReference type="HOGENOM" id="CLU_555475_0_0_1"/>
<evidence type="ECO:0000313" key="5">
    <source>
        <dbReference type="Proteomes" id="UP000019377"/>
    </source>
</evidence>
<dbReference type="PANTHER" id="PTHR48081:SF26">
    <property type="entry name" value="ALPHA_BETA HYDROLASE FOLD-3 DOMAIN-CONTAINING PROTEIN"/>
    <property type="match status" value="1"/>
</dbReference>
<gene>
    <name evidence="4" type="ORF">PSEUBRA_SCAF9g01376</name>
</gene>
<dbReference type="InterPro" id="IPR050300">
    <property type="entry name" value="GDXG_lipolytic_enzyme"/>
</dbReference>
<keyword evidence="5" id="KW-1185">Reference proteome</keyword>
<name>V5GF67_KALBG</name>
<dbReference type="EMBL" id="KI545895">
    <property type="protein sequence ID" value="EST04652.1"/>
    <property type="molecule type" value="Genomic_DNA"/>
</dbReference>
<keyword evidence="2" id="KW-0472">Membrane</keyword>
<dbReference type="eggNOG" id="KOG1515">
    <property type="taxonomic scope" value="Eukaryota"/>
</dbReference>
<evidence type="ECO:0000256" key="2">
    <source>
        <dbReference type="SAM" id="Phobius"/>
    </source>
</evidence>
<dbReference type="Gene3D" id="3.40.50.1820">
    <property type="entry name" value="alpha/beta hydrolase"/>
    <property type="match status" value="1"/>
</dbReference>
<dbReference type="AlphaFoldDB" id="V5GF67"/>
<dbReference type="STRING" id="1365824.V5GF67"/>
<dbReference type="RefSeq" id="XP_016289641.1">
    <property type="nucleotide sequence ID" value="XM_016439680.1"/>
</dbReference>
<reference evidence="5" key="1">
    <citation type="journal article" date="2013" name="Genome Announc.">
        <title>Draft genome sequence of Pseudozyma brasiliensis sp. nov. strain GHG001, a high producer of endo-1,4-xylanase isolated from an insect pest of sugarcane.</title>
        <authorList>
            <person name="Oliveira J.V.D.C."/>
            <person name="dos Santos R.A.C."/>
            <person name="Borges T.A."/>
            <person name="Riano-Pachon D.M."/>
            <person name="Goldman G.H."/>
        </authorList>
    </citation>
    <scope>NUCLEOTIDE SEQUENCE [LARGE SCALE GENOMIC DNA]</scope>
    <source>
        <strain evidence="5">GHG001</strain>
    </source>
</reference>
<dbReference type="OrthoDB" id="2152029at2759"/>
<feature type="transmembrane region" description="Helical" evidence="2">
    <location>
        <begin position="48"/>
        <end position="68"/>
    </location>
</feature>
<dbReference type="InterPro" id="IPR029058">
    <property type="entry name" value="AB_hydrolase_fold"/>
</dbReference>
<keyword evidence="2" id="KW-0812">Transmembrane</keyword>
<proteinExistence type="predicted"/>
<evidence type="ECO:0000256" key="1">
    <source>
        <dbReference type="ARBA" id="ARBA00022801"/>
    </source>
</evidence>
<dbReference type="Pfam" id="PF07859">
    <property type="entry name" value="Abhydrolase_3"/>
    <property type="match status" value="1"/>
</dbReference>
<dbReference type="GO" id="GO:0016787">
    <property type="term" value="F:hydrolase activity"/>
    <property type="evidence" value="ECO:0007669"/>
    <property type="project" value="UniProtKB-KW"/>
</dbReference>
<dbReference type="PANTHER" id="PTHR48081">
    <property type="entry name" value="AB HYDROLASE SUPERFAMILY PROTEIN C4A8.06C"/>
    <property type="match status" value="1"/>
</dbReference>
<evidence type="ECO:0000313" key="4">
    <source>
        <dbReference type="EMBL" id="EST04652.1"/>
    </source>
</evidence>
<feature type="domain" description="Alpha/beta hydrolase fold-3" evidence="3">
    <location>
        <begin position="233"/>
        <end position="436"/>
    </location>
</feature>
<dbReference type="Proteomes" id="UP000019377">
    <property type="component" value="Unassembled WGS sequence"/>
</dbReference>
<dbReference type="SUPFAM" id="SSF53474">
    <property type="entry name" value="alpha/beta-Hydrolases"/>
    <property type="match status" value="1"/>
</dbReference>
<sequence length="497" mass="55437">MSSASVDTKSVAGSSQSIEKRKVDPNVLAAIQRATPPKIKHLRPMLRLILFQLYFFPTSFIAIPLYMLRCIIPYFRLNKNWSFISAVYILVVRRVMRNLIRFGVQPIVPRKGGLRDRNTLVATIVGCLNLSGPGGSVVLAKENVKALKLNATHGRPDKVWIPPAGPEYLDGILAVKTGPSDRRRIVTDDYTGPPLLEAKWLKWSVRALWFTHKPHVVPSQLGAKNKPNRPVICYFHGGAGVTFNAGDLHMGQNLAKNFARTAGVDIFSVDYNLAPFAPSPVQLYQALSAYLHLLNDFGYSPDQIYIGGDSHGSWMTLQLERYLRSYKHLLFADPDNFKIPGLVLLSPWIAPQDLSFKSREANVGTDIIDLSYESWGVAAQGLHKLPYPITDPWNTHSNKTPAELAAMPPCFIANGGGETLLDEGQHFANLLRKAKNLPTSTSNQRVVLSPGELNCKVVHHVYPHQVHDYFTVDTEISKAVKVYKQIGTWIKFTRTLL</sequence>
<protein>
    <recommendedName>
        <fullName evidence="3">Alpha/beta hydrolase fold-3 domain-containing protein</fullName>
    </recommendedName>
</protein>
<keyword evidence="2" id="KW-1133">Transmembrane helix</keyword>